<dbReference type="PROSITE" id="PS50146">
    <property type="entry name" value="DAGK"/>
    <property type="match status" value="1"/>
</dbReference>
<keyword evidence="8" id="KW-0443">Lipid metabolism</keyword>
<keyword evidence="10" id="KW-1208">Phospholipid metabolism</keyword>
<gene>
    <name evidence="12" type="ORF">BAA01_13955</name>
</gene>
<sequence>MICFIVNGVSGNGRGHRVWKHVERLLLEKQVDYDVVFTEGPKHATHIARELAQQKNVRAVIAIGGDGTLHEVANGLAGSEIPLGSIPAGSGNDFARALQIPKQRKRALERVLSGEKQQIDLAYINQDIFLIAAGIGFDAQVAKATNQSRYKKWLNLFRLGSVSYVVGFFKELFRFRPAEVRLVIDEREHTFKDVWLVAVANTPYYGGGMMICPQAKCDDGLLHVCVVHGISRWKLLTLFPRVFFGTHIYHRAVTIVTGQRFKITSSVPLTVHGDGEILGETPLELDIKQKGLYIV</sequence>
<dbReference type="InterPro" id="IPR050187">
    <property type="entry name" value="Lipid_Phosphate_FormReg"/>
</dbReference>
<evidence type="ECO:0000256" key="5">
    <source>
        <dbReference type="ARBA" id="ARBA00022741"/>
    </source>
</evidence>
<dbReference type="GO" id="GO:0008654">
    <property type="term" value="P:phospholipid biosynthetic process"/>
    <property type="evidence" value="ECO:0007669"/>
    <property type="project" value="UniProtKB-KW"/>
</dbReference>
<keyword evidence="9" id="KW-0594">Phospholipid biosynthesis</keyword>
<dbReference type="SUPFAM" id="SSF111331">
    <property type="entry name" value="NAD kinase/diacylglycerol kinase-like"/>
    <property type="match status" value="1"/>
</dbReference>
<evidence type="ECO:0000313" key="12">
    <source>
        <dbReference type="EMBL" id="OUM88107.1"/>
    </source>
</evidence>
<dbReference type="Pfam" id="PF19279">
    <property type="entry name" value="YegS_C"/>
    <property type="match status" value="1"/>
</dbReference>
<dbReference type="InterPro" id="IPR017438">
    <property type="entry name" value="ATP-NAD_kinase_N"/>
</dbReference>
<dbReference type="GO" id="GO:0005524">
    <property type="term" value="F:ATP binding"/>
    <property type="evidence" value="ECO:0007669"/>
    <property type="project" value="UniProtKB-KW"/>
</dbReference>
<dbReference type="Gene3D" id="2.60.200.40">
    <property type="match status" value="1"/>
</dbReference>
<evidence type="ECO:0000256" key="7">
    <source>
        <dbReference type="ARBA" id="ARBA00022840"/>
    </source>
</evidence>
<dbReference type="PANTHER" id="PTHR12358">
    <property type="entry name" value="SPHINGOSINE KINASE"/>
    <property type="match status" value="1"/>
</dbReference>
<dbReference type="GO" id="GO:0016301">
    <property type="term" value="F:kinase activity"/>
    <property type="evidence" value="ECO:0007669"/>
    <property type="project" value="UniProtKB-KW"/>
</dbReference>
<dbReference type="AlphaFoldDB" id="A0A1Y3PPM5"/>
<evidence type="ECO:0000259" key="11">
    <source>
        <dbReference type="PROSITE" id="PS50146"/>
    </source>
</evidence>
<keyword evidence="6 12" id="KW-0418">Kinase</keyword>
<keyword evidence="4" id="KW-0808">Transferase</keyword>
<protein>
    <submittedName>
        <fullName evidence="12">Lipid kinase</fullName>
    </submittedName>
</protein>
<evidence type="ECO:0000256" key="6">
    <source>
        <dbReference type="ARBA" id="ARBA00022777"/>
    </source>
</evidence>
<evidence type="ECO:0000256" key="8">
    <source>
        <dbReference type="ARBA" id="ARBA00023098"/>
    </source>
</evidence>
<dbReference type="Proteomes" id="UP000196475">
    <property type="component" value="Unassembled WGS sequence"/>
</dbReference>
<dbReference type="PANTHER" id="PTHR12358:SF54">
    <property type="entry name" value="SPHINGOSINE KINASE RELATED PROTEIN"/>
    <property type="match status" value="1"/>
</dbReference>
<dbReference type="InterPro" id="IPR045540">
    <property type="entry name" value="YegS/DAGK_C"/>
</dbReference>
<evidence type="ECO:0000256" key="10">
    <source>
        <dbReference type="ARBA" id="ARBA00023264"/>
    </source>
</evidence>
<reference evidence="13" key="1">
    <citation type="submission" date="2016-06" db="EMBL/GenBank/DDBJ databases">
        <authorList>
            <person name="Nascimento L."/>
            <person name="Pereira R.V."/>
            <person name="Martins L.F."/>
            <person name="Quaggio R.B."/>
            <person name="Silva A.M."/>
            <person name="Setubal J.C."/>
        </authorList>
    </citation>
    <scope>NUCLEOTIDE SEQUENCE [LARGE SCALE GENOMIC DNA]</scope>
</reference>
<feature type="domain" description="DAGKc" evidence="11">
    <location>
        <begin position="1"/>
        <end position="128"/>
    </location>
</feature>
<dbReference type="Pfam" id="PF00781">
    <property type="entry name" value="DAGK_cat"/>
    <property type="match status" value="1"/>
</dbReference>
<evidence type="ECO:0000256" key="3">
    <source>
        <dbReference type="ARBA" id="ARBA00022516"/>
    </source>
</evidence>
<dbReference type="InterPro" id="IPR005218">
    <property type="entry name" value="Diacylglycerol/lipid_kinase"/>
</dbReference>
<dbReference type="NCBIfam" id="TIGR00147">
    <property type="entry name" value="YegS/Rv2252/BmrU family lipid kinase"/>
    <property type="match status" value="1"/>
</dbReference>
<organism evidence="12 13">
    <name type="scientific">Bacillus thermozeamaize</name>
    <dbReference type="NCBI Taxonomy" id="230954"/>
    <lineage>
        <taxon>Bacteria</taxon>
        <taxon>Bacillati</taxon>
        <taxon>Bacillota</taxon>
        <taxon>Bacilli</taxon>
        <taxon>Bacillales</taxon>
        <taxon>Bacillaceae</taxon>
        <taxon>Bacillus</taxon>
    </lineage>
</organism>
<dbReference type="SMART" id="SM00046">
    <property type="entry name" value="DAGKc"/>
    <property type="match status" value="1"/>
</dbReference>
<keyword evidence="5" id="KW-0547">Nucleotide-binding</keyword>
<dbReference type="InterPro" id="IPR016064">
    <property type="entry name" value="NAD/diacylglycerol_kinase_sf"/>
</dbReference>
<comment type="caution">
    <text evidence="12">The sequence shown here is derived from an EMBL/GenBank/DDBJ whole genome shotgun (WGS) entry which is preliminary data.</text>
</comment>
<evidence type="ECO:0000256" key="9">
    <source>
        <dbReference type="ARBA" id="ARBA00023209"/>
    </source>
</evidence>
<dbReference type="EMBL" id="LZRT01000066">
    <property type="protein sequence ID" value="OUM88107.1"/>
    <property type="molecule type" value="Genomic_DNA"/>
</dbReference>
<evidence type="ECO:0000256" key="2">
    <source>
        <dbReference type="ARBA" id="ARBA00005983"/>
    </source>
</evidence>
<keyword evidence="3" id="KW-0444">Lipid biosynthesis</keyword>
<evidence type="ECO:0000256" key="1">
    <source>
        <dbReference type="ARBA" id="ARBA00001946"/>
    </source>
</evidence>
<comment type="cofactor">
    <cofactor evidence="1">
        <name>Mg(2+)</name>
        <dbReference type="ChEBI" id="CHEBI:18420"/>
    </cofactor>
</comment>
<keyword evidence="7" id="KW-0067">ATP-binding</keyword>
<evidence type="ECO:0000256" key="4">
    <source>
        <dbReference type="ARBA" id="ARBA00022679"/>
    </source>
</evidence>
<evidence type="ECO:0000313" key="13">
    <source>
        <dbReference type="Proteomes" id="UP000196475"/>
    </source>
</evidence>
<proteinExistence type="inferred from homology"/>
<name>A0A1Y3PPM5_9BACI</name>
<dbReference type="InterPro" id="IPR001206">
    <property type="entry name" value="Diacylglycerol_kinase_cat_dom"/>
</dbReference>
<dbReference type="Gene3D" id="3.40.50.10330">
    <property type="entry name" value="Probable inorganic polyphosphate/atp-NAD kinase, domain 1"/>
    <property type="match status" value="1"/>
</dbReference>
<accession>A0A1Y3PPM5</accession>
<comment type="similarity">
    <text evidence="2">Belongs to the diacylglycerol/lipid kinase family.</text>
</comment>